<dbReference type="Proteomes" id="UP000250918">
    <property type="component" value="Unassembled WGS sequence"/>
</dbReference>
<evidence type="ECO:0000313" key="3">
    <source>
        <dbReference type="Proteomes" id="UP000250918"/>
    </source>
</evidence>
<dbReference type="EMBL" id="PQAP01000005">
    <property type="protein sequence ID" value="PWB76101.1"/>
    <property type="molecule type" value="Genomic_DNA"/>
</dbReference>
<evidence type="ECO:0008006" key="4">
    <source>
        <dbReference type="Google" id="ProtNLM"/>
    </source>
</evidence>
<sequence length="174" mass="18932">MKWRSFVAAIAVFIWAAGTWAFAATDNDSTLIRQTVMDYAEGVYSGDVARVERAVLPDLSRVSPRRLPRTGGFALVVTTYSQLVENARAKVGALPDTARHLDVSILAIDSTTASARVMSASFNEYVQLVKLNSQWRIINILWNGGPAAAGYYPGFAVDSERVAVSQAARDYLDG</sequence>
<feature type="chain" id="PRO_5032661039" description="Nuclear transport factor 2 family protein" evidence="1">
    <location>
        <begin position="24"/>
        <end position="174"/>
    </location>
</feature>
<accession>A0A855X669</accession>
<feature type="signal peptide" evidence="1">
    <location>
        <begin position="1"/>
        <end position="23"/>
    </location>
</feature>
<evidence type="ECO:0000256" key="1">
    <source>
        <dbReference type="SAM" id="SignalP"/>
    </source>
</evidence>
<dbReference type="InterPro" id="IPR032710">
    <property type="entry name" value="NTF2-like_dom_sf"/>
</dbReference>
<keyword evidence="1" id="KW-0732">Signal</keyword>
<gene>
    <name evidence="2" type="ORF">C3F09_01280</name>
</gene>
<evidence type="ECO:0000313" key="2">
    <source>
        <dbReference type="EMBL" id="PWB76101.1"/>
    </source>
</evidence>
<protein>
    <recommendedName>
        <fullName evidence="4">Nuclear transport factor 2 family protein</fullName>
    </recommendedName>
</protein>
<dbReference type="SUPFAM" id="SSF54427">
    <property type="entry name" value="NTF2-like"/>
    <property type="match status" value="1"/>
</dbReference>
<dbReference type="AlphaFoldDB" id="A0A855X669"/>
<organism evidence="2 3">
    <name type="scientific">candidate division GN15 bacterium</name>
    <dbReference type="NCBI Taxonomy" id="2072418"/>
    <lineage>
        <taxon>Bacteria</taxon>
        <taxon>candidate division GN15</taxon>
    </lineage>
</organism>
<feature type="non-terminal residue" evidence="2">
    <location>
        <position position="174"/>
    </location>
</feature>
<name>A0A855X669_9BACT</name>
<reference evidence="2 3" key="1">
    <citation type="journal article" date="2018" name="ISME J.">
        <title>A methanotrophic archaeon couples anaerobic oxidation of methane to Fe(III) reduction.</title>
        <authorList>
            <person name="Cai C."/>
            <person name="Leu A.O."/>
            <person name="Xie G.J."/>
            <person name="Guo J."/>
            <person name="Feng Y."/>
            <person name="Zhao J.X."/>
            <person name="Tyson G.W."/>
            <person name="Yuan Z."/>
            <person name="Hu S."/>
        </authorList>
    </citation>
    <scope>NUCLEOTIDE SEQUENCE [LARGE SCALE GENOMIC DNA]</scope>
    <source>
        <strain evidence="2">FeB_12</strain>
    </source>
</reference>
<comment type="caution">
    <text evidence="2">The sequence shown here is derived from an EMBL/GenBank/DDBJ whole genome shotgun (WGS) entry which is preliminary data.</text>
</comment>
<proteinExistence type="predicted"/>
<dbReference type="Pfam" id="PF12893">
    <property type="entry name" value="Lumazine_bd_2"/>
    <property type="match status" value="1"/>
</dbReference>
<dbReference type="InterPro" id="IPR039437">
    <property type="entry name" value="FrzH/put_lumazine-bd"/>
</dbReference>
<dbReference type="Gene3D" id="3.10.450.50">
    <property type="match status" value="1"/>
</dbReference>